<name>A0ABY9UPK4_STRVL</name>
<dbReference type="Proteomes" id="UP001249394">
    <property type="component" value="Plasmid punmamed1"/>
</dbReference>
<keyword evidence="1" id="KW-0614">Plasmid</keyword>
<gene>
    <name evidence="1" type="ORF">RI060_43200</name>
</gene>
<evidence type="ECO:0000313" key="1">
    <source>
        <dbReference type="EMBL" id="WND24131.1"/>
    </source>
</evidence>
<accession>A0ABY9UPK4</accession>
<dbReference type="EMBL" id="CP134214">
    <property type="protein sequence ID" value="WND24131.1"/>
    <property type="molecule type" value="Genomic_DNA"/>
</dbReference>
<evidence type="ECO:0000313" key="2">
    <source>
        <dbReference type="Proteomes" id="UP001249394"/>
    </source>
</evidence>
<sequence>MENAVGIEAARARLGDIAETARMTGQITRLTRHGRTVAVIGPASTVKPAVGVTVLLLFPHTMWECLLPTVPRVGETLTREVQYGEEVWKVTGVDHYLHLDAEPTVGVTLEPADDYTRKLLAAEQAKRPAQAKRATEK</sequence>
<evidence type="ECO:0008006" key="3">
    <source>
        <dbReference type="Google" id="ProtNLM"/>
    </source>
</evidence>
<organism evidence="1 2">
    <name type="scientific">Streptomyces violaceus</name>
    <name type="common">Streptomyces venezuelae</name>
    <dbReference type="NCBI Taxonomy" id="1936"/>
    <lineage>
        <taxon>Bacteria</taxon>
        <taxon>Bacillati</taxon>
        <taxon>Actinomycetota</taxon>
        <taxon>Actinomycetes</taxon>
        <taxon>Kitasatosporales</taxon>
        <taxon>Streptomycetaceae</taxon>
        <taxon>Streptomyces</taxon>
    </lineage>
</organism>
<keyword evidence="2" id="KW-1185">Reference proteome</keyword>
<protein>
    <recommendedName>
        <fullName evidence="3">Antitoxin</fullName>
    </recommendedName>
</protein>
<proteinExistence type="predicted"/>
<geneLocation type="plasmid" evidence="1 2">
    <name>punmamed1</name>
</geneLocation>
<reference evidence="1 2" key="1">
    <citation type="submission" date="2023-09" db="EMBL/GenBank/DDBJ databases">
        <title>The genome sequence of Streptomyces anthocyanicus.</title>
        <authorList>
            <person name="Mo P."/>
        </authorList>
    </citation>
    <scope>NUCLEOTIDE SEQUENCE [LARGE SCALE GENOMIC DNA]</scope>
    <source>
        <strain evidence="1 2">JCM 4387</strain>
        <plasmid evidence="1 2">punmamed1</plasmid>
    </source>
</reference>